<sequence length="125" mass="13731">MTVLVDSDILIEVARGRNASVVSQWMALSDSDALVLYSAVSVAELWAGVRPGEADTLESLFEALVCVPVDSSIGRHAGDFLRLYRKSHAVELGDALIAACALARHAVLWTRNRKHYPMKDLTFFD</sequence>
<reference evidence="9 10" key="1">
    <citation type="submission" date="2020-10" db="EMBL/GenBank/DDBJ databases">
        <title>Complete genome sequence of Paludibaculum fermentans P105T, a facultatively anaerobic acidobacterium capable of dissimilatory Fe(III) reduction.</title>
        <authorList>
            <person name="Dedysh S.N."/>
            <person name="Beletsky A.V."/>
            <person name="Kulichevskaya I.S."/>
            <person name="Mardanov A.V."/>
            <person name="Ravin N.V."/>
        </authorList>
    </citation>
    <scope>NUCLEOTIDE SEQUENCE [LARGE SCALE GENOMIC DNA]</scope>
    <source>
        <strain evidence="9 10">P105</strain>
    </source>
</reference>
<dbReference type="KEGG" id="pfer:IRI77_15430"/>
<dbReference type="CDD" id="cd18741">
    <property type="entry name" value="PIN_VapC4-5_FitB-like"/>
    <property type="match status" value="1"/>
</dbReference>
<dbReference type="Pfam" id="PF01850">
    <property type="entry name" value="PIN"/>
    <property type="match status" value="1"/>
</dbReference>
<evidence type="ECO:0000313" key="10">
    <source>
        <dbReference type="Proteomes" id="UP000593892"/>
    </source>
</evidence>
<dbReference type="RefSeq" id="WP_194452934.1">
    <property type="nucleotide sequence ID" value="NZ_CP063849.1"/>
</dbReference>
<evidence type="ECO:0000256" key="2">
    <source>
        <dbReference type="ARBA" id="ARBA00022649"/>
    </source>
</evidence>
<evidence type="ECO:0000256" key="4">
    <source>
        <dbReference type="ARBA" id="ARBA00022723"/>
    </source>
</evidence>
<keyword evidence="2" id="KW-1277">Toxin-antitoxin system</keyword>
<accession>A0A7S7NWV8</accession>
<feature type="domain" description="PIN" evidence="8">
    <location>
        <begin position="3"/>
        <end position="115"/>
    </location>
</feature>
<evidence type="ECO:0000313" key="9">
    <source>
        <dbReference type="EMBL" id="QOY91280.1"/>
    </source>
</evidence>
<proteinExistence type="inferred from homology"/>
<dbReference type="GO" id="GO:0004518">
    <property type="term" value="F:nuclease activity"/>
    <property type="evidence" value="ECO:0007669"/>
    <property type="project" value="UniProtKB-KW"/>
</dbReference>
<dbReference type="Proteomes" id="UP000593892">
    <property type="component" value="Chromosome"/>
</dbReference>
<dbReference type="SUPFAM" id="SSF88723">
    <property type="entry name" value="PIN domain-like"/>
    <property type="match status" value="1"/>
</dbReference>
<dbReference type="GO" id="GO:0046872">
    <property type="term" value="F:metal ion binding"/>
    <property type="evidence" value="ECO:0007669"/>
    <property type="project" value="UniProtKB-KW"/>
</dbReference>
<evidence type="ECO:0000256" key="1">
    <source>
        <dbReference type="ARBA" id="ARBA00001946"/>
    </source>
</evidence>
<evidence type="ECO:0000256" key="7">
    <source>
        <dbReference type="ARBA" id="ARBA00038093"/>
    </source>
</evidence>
<dbReference type="InterPro" id="IPR029060">
    <property type="entry name" value="PIN-like_dom_sf"/>
</dbReference>
<organism evidence="9 10">
    <name type="scientific">Paludibaculum fermentans</name>
    <dbReference type="NCBI Taxonomy" id="1473598"/>
    <lineage>
        <taxon>Bacteria</taxon>
        <taxon>Pseudomonadati</taxon>
        <taxon>Acidobacteriota</taxon>
        <taxon>Terriglobia</taxon>
        <taxon>Bryobacterales</taxon>
        <taxon>Bryobacteraceae</taxon>
        <taxon>Paludibaculum</taxon>
    </lineage>
</organism>
<name>A0A7S7NWV8_PALFE</name>
<evidence type="ECO:0000256" key="6">
    <source>
        <dbReference type="ARBA" id="ARBA00022842"/>
    </source>
</evidence>
<keyword evidence="4" id="KW-0479">Metal-binding</keyword>
<comment type="cofactor">
    <cofactor evidence="1">
        <name>Mg(2+)</name>
        <dbReference type="ChEBI" id="CHEBI:18420"/>
    </cofactor>
</comment>
<dbReference type="AlphaFoldDB" id="A0A7S7NWV8"/>
<evidence type="ECO:0000256" key="3">
    <source>
        <dbReference type="ARBA" id="ARBA00022722"/>
    </source>
</evidence>
<comment type="similarity">
    <text evidence="7">Belongs to the PINc/VapC protein family.</text>
</comment>
<dbReference type="Gene3D" id="3.40.50.1010">
    <property type="entry name" value="5'-nuclease"/>
    <property type="match status" value="1"/>
</dbReference>
<keyword evidence="6" id="KW-0460">Magnesium</keyword>
<keyword evidence="5" id="KW-0378">Hydrolase</keyword>
<dbReference type="GO" id="GO:0016787">
    <property type="term" value="F:hydrolase activity"/>
    <property type="evidence" value="ECO:0007669"/>
    <property type="project" value="UniProtKB-KW"/>
</dbReference>
<dbReference type="PANTHER" id="PTHR33653:SF1">
    <property type="entry name" value="RIBONUCLEASE VAPC2"/>
    <property type="match status" value="1"/>
</dbReference>
<dbReference type="EMBL" id="CP063849">
    <property type="protein sequence ID" value="QOY91280.1"/>
    <property type="molecule type" value="Genomic_DNA"/>
</dbReference>
<dbReference type="InterPro" id="IPR002716">
    <property type="entry name" value="PIN_dom"/>
</dbReference>
<gene>
    <name evidence="9" type="ORF">IRI77_15430</name>
</gene>
<keyword evidence="10" id="KW-1185">Reference proteome</keyword>
<evidence type="ECO:0000256" key="5">
    <source>
        <dbReference type="ARBA" id="ARBA00022801"/>
    </source>
</evidence>
<keyword evidence="3" id="KW-0540">Nuclease</keyword>
<dbReference type="InterPro" id="IPR050556">
    <property type="entry name" value="Type_II_TA_system_RNase"/>
</dbReference>
<protein>
    <submittedName>
        <fullName evidence="9">Type II toxin-antitoxin system VapC family toxin</fullName>
    </submittedName>
</protein>
<dbReference type="PANTHER" id="PTHR33653">
    <property type="entry name" value="RIBONUCLEASE VAPC2"/>
    <property type="match status" value="1"/>
</dbReference>
<evidence type="ECO:0000259" key="8">
    <source>
        <dbReference type="Pfam" id="PF01850"/>
    </source>
</evidence>